<keyword evidence="2" id="KW-1185">Reference proteome</keyword>
<dbReference type="AlphaFoldDB" id="A0AAV2AP22"/>
<reference evidence="1 2" key="1">
    <citation type="submission" date="2024-04" db="EMBL/GenBank/DDBJ databases">
        <authorList>
            <person name="Rising A."/>
            <person name="Reimegard J."/>
            <person name="Sonavane S."/>
            <person name="Akerstrom W."/>
            <person name="Nylinder S."/>
            <person name="Hedman E."/>
            <person name="Kallberg Y."/>
        </authorList>
    </citation>
    <scope>NUCLEOTIDE SEQUENCE [LARGE SCALE GENOMIC DNA]</scope>
</reference>
<gene>
    <name evidence="1" type="ORF">LARSCL_LOCUS13894</name>
</gene>
<proteinExistence type="predicted"/>
<sequence length="55" mass="6066">ELSLIQRSDICLFTVRFADESQKLIITMDKNGGSCVVPLKGNLSQVISESQMNHA</sequence>
<feature type="non-terminal residue" evidence="1">
    <location>
        <position position="1"/>
    </location>
</feature>
<evidence type="ECO:0000313" key="1">
    <source>
        <dbReference type="EMBL" id="CAL1285748.1"/>
    </source>
</evidence>
<dbReference type="Proteomes" id="UP001497382">
    <property type="component" value="Unassembled WGS sequence"/>
</dbReference>
<accession>A0AAV2AP22</accession>
<comment type="caution">
    <text evidence="1">The sequence shown here is derived from an EMBL/GenBank/DDBJ whole genome shotgun (WGS) entry which is preliminary data.</text>
</comment>
<organism evidence="1 2">
    <name type="scientific">Larinioides sclopetarius</name>
    <dbReference type="NCBI Taxonomy" id="280406"/>
    <lineage>
        <taxon>Eukaryota</taxon>
        <taxon>Metazoa</taxon>
        <taxon>Ecdysozoa</taxon>
        <taxon>Arthropoda</taxon>
        <taxon>Chelicerata</taxon>
        <taxon>Arachnida</taxon>
        <taxon>Araneae</taxon>
        <taxon>Araneomorphae</taxon>
        <taxon>Entelegynae</taxon>
        <taxon>Araneoidea</taxon>
        <taxon>Araneidae</taxon>
        <taxon>Larinioides</taxon>
    </lineage>
</organism>
<dbReference type="EMBL" id="CAXIEN010000194">
    <property type="protein sequence ID" value="CAL1285748.1"/>
    <property type="molecule type" value="Genomic_DNA"/>
</dbReference>
<name>A0AAV2AP22_9ARAC</name>
<protein>
    <submittedName>
        <fullName evidence="1">Uncharacterized protein</fullName>
    </submittedName>
</protein>
<evidence type="ECO:0000313" key="2">
    <source>
        <dbReference type="Proteomes" id="UP001497382"/>
    </source>
</evidence>